<gene>
    <name evidence="1" type="ORF">S12H4_50862</name>
</gene>
<dbReference type="AlphaFoldDB" id="X1V0N3"/>
<protein>
    <submittedName>
        <fullName evidence="1">Uncharacterized protein</fullName>
    </submittedName>
</protein>
<organism evidence="1">
    <name type="scientific">marine sediment metagenome</name>
    <dbReference type="NCBI Taxonomy" id="412755"/>
    <lineage>
        <taxon>unclassified sequences</taxon>
        <taxon>metagenomes</taxon>
        <taxon>ecological metagenomes</taxon>
    </lineage>
</organism>
<evidence type="ECO:0000313" key="1">
    <source>
        <dbReference type="EMBL" id="GAJ09382.1"/>
    </source>
</evidence>
<proteinExistence type="predicted"/>
<sequence>MASDEMVTLFKGGTEETTLPISKVNIPDLWHIAETIRSQGKVADGPGCCDLILNCWHIAGALKQHIEER</sequence>
<comment type="caution">
    <text evidence="1">The sequence shown here is derived from an EMBL/GenBank/DDBJ whole genome shotgun (WGS) entry which is preliminary data.</text>
</comment>
<name>X1V0N3_9ZZZZ</name>
<dbReference type="EMBL" id="BARW01032082">
    <property type="protein sequence ID" value="GAJ09382.1"/>
    <property type="molecule type" value="Genomic_DNA"/>
</dbReference>
<accession>X1V0N3</accession>
<reference evidence="1" key="1">
    <citation type="journal article" date="2014" name="Front. Microbiol.">
        <title>High frequency of phylogenetically diverse reductive dehalogenase-homologous genes in deep subseafloor sedimentary metagenomes.</title>
        <authorList>
            <person name="Kawai M."/>
            <person name="Futagami T."/>
            <person name="Toyoda A."/>
            <person name="Takaki Y."/>
            <person name="Nishi S."/>
            <person name="Hori S."/>
            <person name="Arai W."/>
            <person name="Tsubouchi T."/>
            <person name="Morono Y."/>
            <person name="Uchiyama I."/>
            <person name="Ito T."/>
            <person name="Fujiyama A."/>
            <person name="Inagaki F."/>
            <person name="Takami H."/>
        </authorList>
    </citation>
    <scope>NUCLEOTIDE SEQUENCE</scope>
    <source>
        <strain evidence="1">Expedition CK06-06</strain>
    </source>
</reference>